<organism evidence="1 2">
    <name type="scientific">Deinococcus radiophilus</name>
    <dbReference type="NCBI Taxonomy" id="32062"/>
    <lineage>
        <taxon>Bacteria</taxon>
        <taxon>Thermotogati</taxon>
        <taxon>Deinococcota</taxon>
        <taxon>Deinococci</taxon>
        <taxon>Deinococcales</taxon>
        <taxon>Deinococcaceae</taxon>
        <taxon>Deinococcus</taxon>
    </lineage>
</organism>
<dbReference type="AlphaFoldDB" id="A0A431W0J2"/>
<evidence type="ECO:0000313" key="2">
    <source>
        <dbReference type="Proteomes" id="UP000277766"/>
    </source>
</evidence>
<gene>
    <name evidence="1" type="ORF">EJ104_04085</name>
</gene>
<reference evidence="1 2" key="1">
    <citation type="submission" date="2018-12" db="EMBL/GenBank/DDBJ databases">
        <title>Deinococcus radiophilus ATCC 27603 genome sequencing and assembly.</title>
        <authorList>
            <person name="Maclea K.S."/>
            <person name="Maynard C.R."/>
        </authorList>
    </citation>
    <scope>NUCLEOTIDE SEQUENCE [LARGE SCALE GENOMIC DNA]</scope>
    <source>
        <strain evidence="1 2">ATCC 27603</strain>
    </source>
</reference>
<sequence>MPYVLITVFLGVIFAASKVFKIGLDAREKAASKSKDEQIETMKAEHEVELEQAINAGWLNLLDDWKVVAGQHEAAIDSLQRQMSSSGSVIRDNPFPQLLRAVISVFTAYYEGVDASFTANLVLPDQNGNFYLVAIEPGGGGRSRHLPRQLPLAEKEWGFFSAFSQRAVNYVADVREHGGEDNRGYLSVANLPILDTSGCVVGVVNVDSPYEGTFESLDDVREAYTLSLPIISTLALCLTDERLLQSFHRLKDELD</sequence>
<proteinExistence type="predicted"/>
<evidence type="ECO:0008006" key="3">
    <source>
        <dbReference type="Google" id="ProtNLM"/>
    </source>
</evidence>
<evidence type="ECO:0000313" key="1">
    <source>
        <dbReference type="EMBL" id="RTR29030.1"/>
    </source>
</evidence>
<comment type="caution">
    <text evidence="1">The sequence shown here is derived from an EMBL/GenBank/DDBJ whole genome shotgun (WGS) entry which is preliminary data.</text>
</comment>
<name>A0A431W0J2_9DEIO</name>
<accession>A0A431W0J2</accession>
<dbReference type="EMBL" id="RXPE01000005">
    <property type="protein sequence ID" value="RTR29030.1"/>
    <property type="molecule type" value="Genomic_DNA"/>
</dbReference>
<dbReference type="Proteomes" id="UP000277766">
    <property type="component" value="Unassembled WGS sequence"/>
</dbReference>
<protein>
    <recommendedName>
        <fullName evidence="3">GAF domain-containing protein</fullName>
    </recommendedName>
</protein>
<keyword evidence="2" id="KW-1185">Reference proteome</keyword>
<dbReference type="SUPFAM" id="SSF55781">
    <property type="entry name" value="GAF domain-like"/>
    <property type="match status" value="1"/>
</dbReference>